<evidence type="ECO:0000313" key="1">
    <source>
        <dbReference type="EMBL" id="PWA62242.1"/>
    </source>
</evidence>
<reference evidence="1 2" key="1">
    <citation type="journal article" date="2018" name="Mol. Plant">
        <title>The genome of Artemisia annua provides insight into the evolution of Asteraceae family and artemisinin biosynthesis.</title>
        <authorList>
            <person name="Shen Q."/>
            <person name="Zhang L."/>
            <person name="Liao Z."/>
            <person name="Wang S."/>
            <person name="Yan T."/>
            <person name="Shi P."/>
            <person name="Liu M."/>
            <person name="Fu X."/>
            <person name="Pan Q."/>
            <person name="Wang Y."/>
            <person name="Lv Z."/>
            <person name="Lu X."/>
            <person name="Zhang F."/>
            <person name="Jiang W."/>
            <person name="Ma Y."/>
            <person name="Chen M."/>
            <person name="Hao X."/>
            <person name="Li L."/>
            <person name="Tang Y."/>
            <person name="Lv G."/>
            <person name="Zhou Y."/>
            <person name="Sun X."/>
            <person name="Brodelius P.E."/>
            <person name="Rose J.K.C."/>
            <person name="Tang K."/>
        </authorList>
    </citation>
    <scope>NUCLEOTIDE SEQUENCE [LARGE SCALE GENOMIC DNA]</scope>
    <source>
        <strain evidence="2">cv. Huhao1</strain>
        <tissue evidence="1">Leaf</tissue>
    </source>
</reference>
<keyword evidence="1" id="KW-0436">Ligase</keyword>
<organism evidence="1 2">
    <name type="scientific">Artemisia annua</name>
    <name type="common">Sweet wormwood</name>
    <dbReference type="NCBI Taxonomy" id="35608"/>
    <lineage>
        <taxon>Eukaryota</taxon>
        <taxon>Viridiplantae</taxon>
        <taxon>Streptophyta</taxon>
        <taxon>Embryophyta</taxon>
        <taxon>Tracheophyta</taxon>
        <taxon>Spermatophyta</taxon>
        <taxon>Magnoliopsida</taxon>
        <taxon>eudicotyledons</taxon>
        <taxon>Gunneridae</taxon>
        <taxon>Pentapetalae</taxon>
        <taxon>asterids</taxon>
        <taxon>campanulids</taxon>
        <taxon>Asterales</taxon>
        <taxon>Asteraceae</taxon>
        <taxon>Asteroideae</taxon>
        <taxon>Anthemideae</taxon>
        <taxon>Artemisiinae</taxon>
        <taxon>Artemisia</taxon>
    </lineage>
</organism>
<keyword evidence="1" id="KW-0030">Aminoacyl-tRNA synthetase</keyword>
<proteinExistence type="predicted"/>
<name>A0A2U1MM03_ARTAN</name>
<dbReference type="OrthoDB" id="1706861at2759"/>
<dbReference type="EMBL" id="PKPP01004911">
    <property type="protein sequence ID" value="PWA62242.1"/>
    <property type="molecule type" value="Genomic_DNA"/>
</dbReference>
<dbReference type="AlphaFoldDB" id="A0A2U1MM03"/>
<protein>
    <submittedName>
        <fullName evidence="1">tRNA synthetase class I (I, L, M and V) family protein</fullName>
    </submittedName>
</protein>
<gene>
    <name evidence="1" type="ORF">CTI12_AA365800</name>
</gene>
<dbReference type="STRING" id="35608.A0A2U1MM03"/>
<comment type="caution">
    <text evidence="1">The sequence shown here is derived from an EMBL/GenBank/DDBJ whole genome shotgun (WGS) entry which is preliminary data.</text>
</comment>
<dbReference type="Proteomes" id="UP000245207">
    <property type="component" value="Unassembled WGS sequence"/>
</dbReference>
<evidence type="ECO:0000313" key="2">
    <source>
        <dbReference type="Proteomes" id="UP000245207"/>
    </source>
</evidence>
<keyword evidence="2" id="KW-1185">Reference proteome</keyword>
<accession>A0A2U1MM03</accession>
<dbReference type="GO" id="GO:0004812">
    <property type="term" value="F:aminoacyl-tRNA ligase activity"/>
    <property type="evidence" value="ECO:0007669"/>
    <property type="project" value="UniProtKB-KW"/>
</dbReference>
<sequence length="161" mass="18585">MVTARTGKLIAFNLEAEVYLHSSDDNIALRLRIMYEAKSDVDSPNRIFLTSEEAGCLAKARKLGTLCSRQCLKYNFEYVDFLSMRMHSTLVALIFYHHTISGSARSCMSDEPHEQRQPTKSYGNGKTSIRRIECKFESCDRDDNYTDETRNVVYKEVLHRL</sequence>